<evidence type="ECO:0000256" key="4">
    <source>
        <dbReference type="ARBA" id="ARBA00023136"/>
    </source>
</evidence>
<comment type="similarity">
    <text evidence="2">Belongs to the SusD family.</text>
</comment>
<sequence length="592" mass="67099">MKSKHIIAITALAFASLTSCTSVLDKDDLTAVSEKATWNSEILSTAFLDKCYKDNLPSFSGDYSKYSDEGNGGGDFIHGRLTAVATAGGPLGEHWPYDKIYTINVLLTSIDGGSLSEDIRNRIKAQALFLRAYQYFEMVKIYGGVPLILTPQDRHSDDLYVTRNTAKECIDQIVKDLDDAAASLPSIWGENDFGRITKGAAMAFKGRVLLTYASKQFNPNNDRTRWQTAYNACLAAQKELSENGQRALHPIYKEIWTKETTSETVITTRFLDPVRTHNFMAGLRPLEFSVGATGNHHPTLDMALAFPMADGTTPGVDVDGDGVKEAFDPTATDATGMFWLNRDPRFYDIIVYNGAEYPLNGMPDWFQGCMYTYKGGEDTHSPTGTGFYSCKFSIPEKTATEAKDHGDMDWIEMRYAEVLLNLAECAAEVGNKSDEVYTILKDIRKRAGITANADGLYGLKANMSQQELIDAVLYERRIELAYEGKRFWDLLRRKIFSDMQGYSRYRIEIQVKNEYATMARRDFITMIKSDPELMTKNYFKYFTTQTWRIDETYQWDVKDNYYFQGLARKHFEQNPKLQQTIGWESGDFDPLK</sequence>
<dbReference type="AlphaFoldDB" id="A0A0P0G3C8"/>
<proteinExistence type="inferred from homology"/>
<dbReference type="KEGG" id="bcel:BcellWH2_01170"/>
<name>A0A0P0G3C8_9BACE</name>
<feature type="domain" description="RagB/SusD" evidence="6">
    <location>
        <begin position="291"/>
        <end position="583"/>
    </location>
</feature>
<dbReference type="Proteomes" id="UP001266995">
    <property type="component" value="Unassembled WGS sequence"/>
</dbReference>
<keyword evidence="4" id="KW-0472">Membrane</keyword>
<feature type="domain" description="SusD-like N-terminal" evidence="7">
    <location>
        <begin position="96"/>
        <end position="210"/>
    </location>
</feature>
<dbReference type="InterPro" id="IPR012944">
    <property type="entry name" value="SusD_RagB_dom"/>
</dbReference>
<reference evidence="8 10" key="1">
    <citation type="journal article" date="2015" name="Science">
        <title>Genetic determinants of in vivo fitness and diet responsiveness in multiple human gut Bacteroides.</title>
        <authorList>
            <person name="Wu M."/>
            <person name="McNulty N.P."/>
            <person name="Rodionov D.A."/>
            <person name="Khoroshkin M.S."/>
            <person name="Griffin N.W."/>
            <person name="Cheng J."/>
            <person name="Latreille P."/>
            <person name="Kerstetter R.A."/>
            <person name="Terrapon N."/>
            <person name="Henrissat B."/>
            <person name="Osterman A.L."/>
            <person name="Gordon J.I."/>
        </authorList>
    </citation>
    <scope>NUCLEOTIDE SEQUENCE [LARGE SCALE GENOMIC DNA]</scope>
    <source>
        <strain evidence="8 10">WH2</strain>
    </source>
</reference>
<dbReference type="EMBL" id="CP012801">
    <property type="protein sequence ID" value="ALJ58432.1"/>
    <property type="molecule type" value="Genomic_DNA"/>
</dbReference>
<dbReference type="PROSITE" id="PS51257">
    <property type="entry name" value="PROKAR_LIPOPROTEIN"/>
    <property type="match status" value="1"/>
</dbReference>
<dbReference type="GO" id="GO:0009279">
    <property type="term" value="C:cell outer membrane"/>
    <property type="evidence" value="ECO:0007669"/>
    <property type="project" value="UniProtKB-SubCell"/>
</dbReference>
<dbReference type="Pfam" id="PF07980">
    <property type="entry name" value="SusD_RagB"/>
    <property type="match status" value="1"/>
</dbReference>
<gene>
    <name evidence="8" type="ORF">BcellWH2_01170</name>
    <name evidence="9" type="ORF">RO785_06425</name>
</gene>
<evidence type="ECO:0000259" key="6">
    <source>
        <dbReference type="Pfam" id="PF07980"/>
    </source>
</evidence>
<dbReference type="InterPro" id="IPR033985">
    <property type="entry name" value="SusD-like_N"/>
</dbReference>
<evidence type="ECO:0000256" key="3">
    <source>
        <dbReference type="ARBA" id="ARBA00022729"/>
    </source>
</evidence>
<evidence type="ECO:0000313" key="10">
    <source>
        <dbReference type="Proteomes" id="UP000061809"/>
    </source>
</evidence>
<dbReference type="RefSeq" id="WP_022209974.1">
    <property type="nucleotide sequence ID" value="NZ_CAXSKE010000008.1"/>
</dbReference>
<evidence type="ECO:0000256" key="5">
    <source>
        <dbReference type="ARBA" id="ARBA00023237"/>
    </source>
</evidence>
<evidence type="ECO:0000313" key="8">
    <source>
        <dbReference type="EMBL" id="ALJ58432.1"/>
    </source>
</evidence>
<dbReference type="SUPFAM" id="SSF48452">
    <property type="entry name" value="TPR-like"/>
    <property type="match status" value="1"/>
</dbReference>
<dbReference type="Proteomes" id="UP000061809">
    <property type="component" value="Chromosome"/>
</dbReference>
<dbReference type="InterPro" id="IPR011990">
    <property type="entry name" value="TPR-like_helical_dom_sf"/>
</dbReference>
<organism evidence="8 10">
    <name type="scientific">Bacteroides cellulosilyticus</name>
    <dbReference type="NCBI Taxonomy" id="246787"/>
    <lineage>
        <taxon>Bacteria</taxon>
        <taxon>Pseudomonadati</taxon>
        <taxon>Bacteroidota</taxon>
        <taxon>Bacteroidia</taxon>
        <taxon>Bacteroidales</taxon>
        <taxon>Bacteroidaceae</taxon>
        <taxon>Bacteroides</taxon>
    </lineage>
</organism>
<accession>A0A0P0G3C8</accession>
<dbReference type="PATRIC" id="fig|246787.4.peg.1208"/>
<evidence type="ECO:0000256" key="1">
    <source>
        <dbReference type="ARBA" id="ARBA00004442"/>
    </source>
</evidence>
<dbReference type="Pfam" id="PF14322">
    <property type="entry name" value="SusD-like_3"/>
    <property type="match status" value="1"/>
</dbReference>
<dbReference type="EMBL" id="JAVSNH010000001">
    <property type="protein sequence ID" value="MDT4510615.1"/>
    <property type="molecule type" value="Genomic_DNA"/>
</dbReference>
<protein>
    <submittedName>
        <fullName evidence="9">RagB/SusD family nutrient uptake outer membrane protein</fullName>
    </submittedName>
    <submittedName>
        <fullName evidence="8">SusD family protein</fullName>
    </submittedName>
</protein>
<keyword evidence="5" id="KW-0998">Cell outer membrane</keyword>
<evidence type="ECO:0000313" key="9">
    <source>
        <dbReference type="EMBL" id="MDT4510615.1"/>
    </source>
</evidence>
<dbReference type="Gene3D" id="1.25.40.390">
    <property type="match status" value="1"/>
</dbReference>
<comment type="subcellular location">
    <subcellularLocation>
        <location evidence="1">Cell outer membrane</location>
    </subcellularLocation>
</comment>
<evidence type="ECO:0000259" key="7">
    <source>
        <dbReference type="Pfam" id="PF14322"/>
    </source>
</evidence>
<evidence type="ECO:0000256" key="2">
    <source>
        <dbReference type="ARBA" id="ARBA00006275"/>
    </source>
</evidence>
<keyword evidence="3" id="KW-0732">Signal</keyword>
<dbReference type="CDD" id="cd08977">
    <property type="entry name" value="SusD"/>
    <property type="match status" value="1"/>
</dbReference>
<reference evidence="9" key="2">
    <citation type="submission" date="2023-08" db="EMBL/GenBank/DDBJ databases">
        <title>Reintroducing virulent viruses to syntetic microbiomes.</title>
        <authorList>
            <person name="Wilde J."/>
            <person name="Boyes R."/>
            <person name="Robinson A.V."/>
            <person name="Daisley B.A."/>
            <person name="Allen-Vercoe E."/>
        </authorList>
    </citation>
    <scope>NUCLEOTIDE SEQUENCE</scope>
    <source>
        <strain evidence="9">225I_12FAA</strain>
    </source>
</reference>